<organism evidence="1 2">
    <name type="scientific">Persea americana</name>
    <name type="common">Avocado</name>
    <dbReference type="NCBI Taxonomy" id="3435"/>
    <lineage>
        <taxon>Eukaryota</taxon>
        <taxon>Viridiplantae</taxon>
        <taxon>Streptophyta</taxon>
        <taxon>Embryophyta</taxon>
        <taxon>Tracheophyta</taxon>
        <taxon>Spermatophyta</taxon>
        <taxon>Magnoliopsida</taxon>
        <taxon>Magnoliidae</taxon>
        <taxon>Laurales</taxon>
        <taxon>Lauraceae</taxon>
        <taxon>Persea</taxon>
    </lineage>
</organism>
<dbReference type="EMBL" id="CM056810">
    <property type="protein sequence ID" value="KAJ8646904.1"/>
    <property type="molecule type" value="Genomic_DNA"/>
</dbReference>
<proteinExistence type="predicted"/>
<comment type="caution">
    <text evidence="1">The sequence shown here is derived from an EMBL/GenBank/DDBJ whole genome shotgun (WGS) entry which is preliminary data.</text>
</comment>
<dbReference type="Proteomes" id="UP001234297">
    <property type="component" value="Chromosome 2"/>
</dbReference>
<name>A0ACC2MNI1_PERAE</name>
<gene>
    <name evidence="1" type="ORF">MRB53_008652</name>
</gene>
<reference evidence="1 2" key="1">
    <citation type="journal article" date="2022" name="Hortic Res">
        <title>A haplotype resolved chromosomal level avocado genome allows analysis of novel avocado genes.</title>
        <authorList>
            <person name="Nath O."/>
            <person name="Fletcher S.J."/>
            <person name="Hayward A."/>
            <person name="Shaw L.M."/>
            <person name="Masouleh A.K."/>
            <person name="Furtado A."/>
            <person name="Henry R.J."/>
            <person name="Mitter N."/>
        </authorList>
    </citation>
    <scope>NUCLEOTIDE SEQUENCE [LARGE SCALE GENOMIC DNA]</scope>
    <source>
        <strain evidence="2">cv. Hass</strain>
    </source>
</reference>
<accession>A0ACC2MNI1</accession>
<keyword evidence="2" id="KW-1185">Reference proteome</keyword>
<sequence>MELGLRLGEAPKPFSFMDTSTEMSKGFGPCLGLGVGLYTKGEERASVDTPVQLDLLPLVPVPRYPPPHLMFSLPTENRVSESGVSGNLTTNRGFDVNHLPSTEDIDDRAAASSPNSAVSSYQMDFSIYTRGGSKRNAEDAALNEVETERASSRASDDEENGLARKKLRLSKEQSAFLEESFKENNTLNPKQKLALAKRLSLRPRQVEVWFQNRRARLLRLIYSPGSQRKDSNGKATTAIITAEAEKGEQNTVLATTTGTLDNNGKALLSSTNTGNNTWIIDSACSDHITFDASKIQNLKSSSQKNITTADGSESSIIGEGTLSITENLNLDTVLVVPDLKYNLLSVSQITKSLSCVVIFWPNFCVFKSIQTRKTIGCGIRRGKLYYLDLASKYSEKLGQAFALEENSDKKKTEELMYFEPVSGIQDENRGDHGIQTLSLDEIQLLRMDDTDKEIRGEAENVTYENVVAEHSEHVASEVRETEPEAPEIEEVTDGEAIGSEVTEGLLDDNPGSLNDIPHQSSNKGTNVSSRVLPARQNRGIPKSSYEPNLTNYYIISSKNNNRTKLKQTEVDCEYLKRCCETLTEENRRLHKELQELKALKTTNPFHMQLPATTLTMCPSCERVATTTTTTNNETTQKTATLQATNRPWFFPLSQPAD</sequence>
<protein>
    <submittedName>
        <fullName evidence="1">Uncharacterized protein</fullName>
    </submittedName>
</protein>
<evidence type="ECO:0000313" key="2">
    <source>
        <dbReference type="Proteomes" id="UP001234297"/>
    </source>
</evidence>
<evidence type="ECO:0000313" key="1">
    <source>
        <dbReference type="EMBL" id="KAJ8646904.1"/>
    </source>
</evidence>